<dbReference type="EMBL" id="CAJJDP010000008">
    <property type="protein sequence ID" value="CAD8138527.1"/>
    <property type="molecule type" value="Genomic_DNA"/>
</dbReference>
<name>A0A8S1SGT7_PAROT</name>
<dbReference type="OrthoDB" id="10276343at2759"/>
<evidence type="ECO:0000313" key="2">
    <source>
        <dbReference type="Proteomes" id="UP000683925"/>
    </source>
</evidence>
<keyword evidence="2" id="KW-1185">Reference proteome</keyword>
<organism evidence="1 2">
    <name type="scientific">Paramecium octaurelia</name>
    <dbReference type="NCBI Taxonomy" id="43137"/>
    <lineage>
        <taxon>Eukaryota</taxon>
        <taxon>Sar</taxon>
        <taxon>Alveolata</taxon>
        <taxon>Ciliophora</taxon>
        <taxon>Intramacronucleata</taxon>
        <taxon>Oligohymenophorea</taxon>
        <taxon>Peniculida</taxon>
        <taxon>Parameciidae</taxon>
        <taxon>Paramecium</taxon>
    </lineage>
</organism>
<sequence>MNKYRGKYDDSYKVIKTEGNQDIKSKITEQHINRLTTRKGPSITSQLIKFPIQNQEKKAKSPILKEEKILDLLCLSTQQLKQVFKQPPTISTRKSIKVIRNTSLPKDFFTV</sequence>
<reference evidence="1" key="1">
    <citation type="submission" date="2021-01" db="EMBL/GenBank/DDBJ databases">
        <authorList>
            <consortium name="Genoscope - CEA"/>
            <person name="William W."/>
        </authorList>
    </citation>
    <scope>NUCLEOTIDE SEQUENCE</scope>
</reference>
<evidence type="ECO:0000313" key="1">
    <source>
        <dbReference type="EMBL" id="CAD8138527.1"/>
    </source>
</evidence>
<proteinExistence type="predicted"/>
<gene>
    <name evidence="1" type="ORF">POCTA_138.1.T0090424</name>
</gene>
<accession>A0A8S1SGT7</accession>
<protein>
    <submittedName>
        <fullName evidence="1">Uncharacterized protein</fullName>
    </submittedName>
</protein>
<dbReference type="Proteomes" id="UP000683925">
    <property type="component" value="Unassembled WGS sequence"/>
</dbReference>
<comment type="caution">
    <text evidence="1">The sequence shown here is derived from an EMBL/GenBank/DDBJ whole genome shotgun (WGS) entry which is preliminary data.</text>
</comment>
<dbReference type="AlphaFoldDB" id="A0A8S1SGT7"/>